<keyword evidence="2" id="KW-0472">Membrane</keyword>
<keyword evidence="3" id="KW-0998">Cell outer membrane</keyword>
<dbReference type="InterPro" id="IPR007450">
    <property type="entry name" value="BamE_dom"/>
</dbReference>
<keyword evidence="6" id="KW-1185">Reference proteome</keyword>
<dbReference type="Pfam" id="PF04355">
    <property type="entry name" value="BamE"/>
    <property type="match status" value="1"/>
</dbReference>
<sequence length="178" mass="19145">MHAFSSSQAQGWPMSRRLVSSLARLAVLGVIGAGVSGCIGEDIRHGYQIDQAALATVKPGMSAEQVLQILGTPSTVSTVGNKSWYYISQNTRRTVLFLGEQVEDQKVTAVYFTSAFKVERVALYGLQDGKVFDFIERTTPTSGADRAFLSQLFRGLTKYEPFGSGSGTSVVPGANRGL</sequence>
<dbReference type="InterPro" id="IPR037873">
    <property type="entry name" value="BamE-like"/>
</dbReference>
<evidence type="ECO:0000313" key="5">
    <source>
        <dbReference type="EMBL" id="MET3692194.1"/>
    </source>
</evidence>
<dbReference type="InterPro" id="IPR026592">
    <property type="entry name" value="BamE"/>
</dbReference>
<gene>
    <name evidence="5" type="ORF">ABID43_001725</name>
</gene>
<evidence type="ECO:0000256" key="2">
    <source>
        <dbReference type="ARBA" id="ARBA00023136"/>
    </source>
</evidence>
<name>A0ABV2L2Y9_9HYPH</name>
<evidence type="ECO:0000256" key="3">
    <source>
        <dbReference type="ARBA" id="ARBA00023237"/>
    </source>
</evidence>
<organism evidence="5 6">
    <name type="scientific">Methylobacterium goesingense</name>
    <dbReference type="NCBI Taxonomy" id="243690"/>
    <lineage>
        <taxon>Bacteria</taxon>
        <taxon>Pseudomonadati</taxon>
        <taxon>Pseudomonadota</taxon>
        <taxon>Alphaproteobacteria</taxon>
        <taxon>Hyphomicrobiales</taxon>
        <taxon>Methylobacteriaceae</taxon>
        <taxon>Methylobacterium</taxon>
    </lineage>
</organism>
<protein>
    <submittedName>
        <fullName evidence="5">Outer membrane protein assembly factor BamE (Lipoprotein component of BamABCDE complex)</fullName>
    </submittedName>
</protein>
<keyword evidence="1" id="KW-0732">Signal</keyword>
<evidence type="ECO:0000313" key="6">
    <source>
        <dbReference type="Proteomes" id="UP001549145"/>
    </source>
</evidence>
<proteinExistence type="predicted"/>
<feature type="domain" description="Outer membrane protein assembly factor BamE" evidence="4">
    <location>
        <begin position="46"/>
        <end position="118"/>
    </location>
</feature>
<evidence type="ECO:0000259" key="4">
    <source>
        <dbReference type="Pfam" id="PF04355"/>
    </source>
</evidence>
<comment type="caution">
    <text evidence="5">The sequence shown here is derived from an EMBL/GenBank/DDBJ whole genome shotgun (WGS) entry which is preliminary data.</text>
</comment>
<dbReference type="PANTHER" id="PTHR37482:SF1">
    <property type="entry name" value="OUTER MEMBRANE PROTEIN ASSEMBLY FACTOR BAME"/>
    <property type="match status" value="1"/>
</dbReference>
<dbReference type="Gene3D" id="3.30.1450.10">
    <property type="match status" value="1"/>
</dbReference>
<reference evidence="5 6" key="1">
    <citation type="submission" date="2024-06" db="EMBL/GenBank/DDBJ databases">
        <title>Genomic Encyclopedia of Type Strains, Phase IV (KMG-IV): sequencing the most valuable type-strain genomes for metagenomic binning, comparative biology and taxonomic classification.</title>
        <authorList>
            <person name="Goeker M."/>
        </authorList>
    </citation>
    <scope>NUCLEOTIDE SEQUENCE [LARGE SCALE GENOMIC DNA]</scope>
    <source>
        <strain evidence="5 6">DSM 21331</strain>
    </source>
</reference>
<dbReference type="EMBL" id="JBEPMM010000003">
    <property type="protein sequence ID" value="MET3692194.1"/>
    <property type="molecule type" value="Genomic_DNA"/>
</dbReference>
<accession>A0ABV2L2Y9</accession>
<dbReference type="Proteomes" id="UP001549145">
    <property type="component" value="Unassembled WGS sequence"/>
</dbReference>
<dbReference type="PANTHER" id="PTHR37482">
    <property type="entry name" value="OUTER MEMBRANE PROTEIN ASSEMBLY FACTOR BAME"/>
    <property type="match status" value="1"/>
</dbReference>
<evidence type="ECO:0000256" key="1">
    <source>
        <dbReference type="ARBA" id="ARBA00022729"/>
    </source>
</evidence>